<feature type="domain" description="SD-repeat containing protein B" evidence="5">
    <location>
        <begin position="162"/>
        <end position="211"/>
    </location>
</feature>
<dbReference type="OMA" id="SCARNIQ"/>
<feature type="compositionally biased region" description="Low complexity" evidence="4">
    <location>
        <begin position="260"/>
        <end position="282"/>
    </location>
</feature>
<comment type="subcellular location">
    <subcellularLocation>
        <location evidence="1">Secreted</location>
    </subcellularLocation>
</comment>
<dbReference type="InterPro" id="IPR013783">
    <property type="entry name" value="Ig-like_fold"/>
</dbReference>
<evidence type="ECO:0000313" key="7">
    <source>
        <dbReference type="Proteomes" id="UP000266841"/>
    </source>
</evidence>
<dbReference type="EMBL" id="AGNL01012682">
    <property type="protein sequence ID" value="EJK67752.1"/>
    <property type="molecule type" value="Genomic_DNA"/>
</dbReference>
<feature type="compositionally biased region" description="Low complexity" evidence="4">
    <location>
        <begin position="1"/>
        <end position="23"/>
    </location>
</feature>
<proteinExistence type="predicted"/>
<evidence type="ECO:0000256" key="3">
    <source>
        <dbReference type="ARBA" id="ARBA00022729"/>
    </source>
</evidence>
<feature type="compositionally biased region" description="Polar residues" evidence="4">
    <location>
        <begin position="315"/>
        <end position="325"/>
    </location>
</feature>
<dbReference type="InterPro" id="IPR033764">
    <property type="entry name" value="Sdr_B"/>
</dbReference>
<sequence length="541" mass="56890">MPSANPSVSTSPSSQPSMNPSLSGQPSSAPSEGPSVSGMPSSQPSAGPTSTGNPTSTPSESPSVSTSPSSQPSESPSVSTAPSSHPSAGPTSTGNPTSIPSESPSVSQEPSSSPSMSPSTSGAPSSHPSEGPSTSAAPSEIPSLAPTKGAVIRDRILNPCVEGEVGWEGIRVTITQGDGVVFAETYTDADGYYDFRSLPIGRYRVIEHTPECPSVFPSLGPTGSSEPSGAPSISASPSGHPTVSYEPSWNPSGSPTLRGSHSPSTSISPSSSPSVGPSVVESIRPSTSAMPSGQPSVMPTSSSEPTSRPSLRPSISNMPSVSIFPSQAGAFPSSQPSGSAAPSSDPTGSYNVRQRAKCQNYGDENDYLPGVVIIAYRVVYSEWFEVSRTVSDADGYYEFNGLDSPTRDNRYIFVIEDRDLYCGGVARHLEIQELKDLFVSSGEKCEQAKPEVLLSPSTLDAPHYESLFECCAAEFFYDMDKCMSPAKDGQYMFYATYIKGSLCSSKTEFESWETSFETLEECCNEVFYFDKEECMKSALSN</sequence>
<feature type="compositionally biased region" description="Low complexity" evidence="4">
    <location>
        <begin position="44"/>
        <end position="87"/>
    </location>
</feature>
<dbReference type="Gene3D" id="2.60.40.10">
    <property type="entry name" value="Immunoglobulins"/>
    <property type="match status" value="1"/>
</dbReference>
<dbReference type="SUPFAM" id="SSF49478">
    <property type="entry name" value="Cna protein B-type domain"/>
    <property type="match status" value="1"/>
</dbReference>
<feature type="compositionally biased region" description="Low complexity" evidence="4">
    <location>
        <begin position="299"/>
        <end position="314"/>
    </location>
</feature>
<dbReference type="eggNOG" id="ENOG502QUX8">
    <property type="taxonomic scope" value="Eukaryota"/>
</dbReference>
<dbReference type="Pfam" id="PF17210">
    <property type="entry name" value="SdrD_B"/>
    <property type="match status" value="1"/>
</dbReference>
<feature type="compositionally biased region" description="Low complexity" evidence="4">
    <location>
        <begin position="98"/>
        <end position="130"/>
    </location>
</feature>
<comment type="caution">
    <text evidence="6">The sequence shown here is derived from an EMBL/GenBank/DDBJ whole genome shotgun (WGS) entry which is preliminary data.</text>
</comment>
<keyword evidence="3" id="KW-0732">Signal</keyword>
<evidence type="ECO:0000256" key="1">
    <source>
        <dbReference type="ARBA" id="ARBA00004613"/>
    </source>
</evidence>
<feature type="region of interest" description="Disordered" evidence="4">
    <location>
        <begin position="216"/>
        <end position="351"/>
    </location>
</feature>
<evidence type="ECO:0000256" key="4">
    <source>
        <dbReference type="SAM" id="MobiDB-lite"/>
    </source>
</evidence>
<organism evidence="6 7">
    <name type="scientific">Thalassiosira oceanica</name>
    <name type="common">Marine diatom</name>
    <dbReference type="NCBI Taxonomy" id="159749"/>
    <lineage>
        <taxon>Eukaryota</taxon>
        <taxon>Sar</taxon>
        <taxon>Stramenopiles</taxon>
        <taxon>Ochrophyta</taxon>
        <taxon>Bacillariophyta</taxon>
        <taxon>Coscinodiscophyceae</taxon>
        <taxon>Thalassiosirophycidae</taxon>
        <taxon>Thalassiosirales</taxon>
        <taxon>Thalassiosiraceae</taxon>
        <taxon>Thalassiosira</taxon>
    </lineage>
</organism>
<feature type="region of interest" description="Disordered" evidence="4">
    <location>
        <begin position="1"/>
        <end position="146"/>
    </location>
</feature>
<feature type="compositionally biased region" description="Low complexity" evidence="4">
    <location>
        <begin position="328"/>
        <end position="349"/>
    </location>
</feature>
<feature type="compositionally biased region" description="Low complexity" evidence="4">
    <location>
        <begin position="223"/>
        <end position="239"/>
    </location>
</feature>
<gene>
    <name evidence="6" type="ORF">THAOC_11179</name>
</gene>
<evidence type="ECO:0000313" key="6">
    <source>
        <dbReference type="EMBL" id="EJK67752.1"/>
    </source>
</evidence>
<feature type="compositionally biased region" description="Polar residues" evidence="4">
    <location>
        <begin position="245"/>
        <end position="259"/>
    </location>
</feature>
<reference evidence="6 7" key="1">
    <citation type="journal article" date="2012" name="Genome Biol.">
        <title>Genome and low-iron response of an oceanic diatom adapted to chronic iron limitation.</title>
        <authorList>
            <person name="Lommer M."/>
            <person name="Specht M."/>
            <person name="Roy A.S."/>
            <person name="Kraemer L."/>
            <person name="Andreson R."/>
            <person name="Gutowska M.A."/>
            <person name="Wolf J."/>
            <person name="Bergner S.V."/>
            <person name="Schilhabel M.B."/>
            <person name="Klostermeier U.C."/>
            <person name="Beiko R.G."/>
            <person name="Rosenstiel P."/>
            <person name="Hippler M."/>
            <person name="Laroche J."/>
        </authorList>
    </citation>
    <scope>NUCLEOTIDE SEQUENCE [LARGE SCALE GENOMIC DNA]</scope>
    <source>
        <strain evidence="6 7">CCMP1005</strain>
    </source>
</reference>
<evidence type="ECO:0000259" key="5">
    <source>
        <dbReference type="Pfam" id="PF17210"/>
    </source>
</evidence>
<evidence type="ECO:0000256" key="2">
    <source>
        <dbReference type="ARBA" id="ARBA00022525"/>
    </source>
</evidence>
<dbReference type="Proteomes" id="UP000266841">
    <property type="component" value="Unassembled WGS sequence"/>
</dbReference>
<accession>K0TBB7</accession>
<protein>
    <recommendedName>
        <fullName evidence="5">SD-repeat containing protein B domain-containing protein</fullName>
    </recommendedName>
</protein>
<feature type="compositionally biased region" description="Polar residues" evidence="4">
    <location>
        <begin position="284"/>
        <end position="298"/>
    </location>
</feature>
<keyword evidence="2" id="KW-0964">Secreted</keyword>
<name>K0TBB7_THAOC</name>
<dbReference type="AlphaFoldDB" id="K0TBB7"/>
<keyword evidence="7" id="KW-1185">Reference proteome</keyword>
<dbReference type="GO" id="GO:0005576">
    <property type="term" value="C:extracellular region"/>
    <property type="evidence" value="ECO:0007669"/>
    <property type="project" value="UniProtKB-SubCell"/>
</dbReference>